<dbReference type="SUPFAM" id="SSF50118">
    <property type="entry name" value="Cell growth inhibitor/plasmid maintenance toxic component"/>
    <property type="match status" value="1"/>
</dbReference>
<dbReference type="RefSeq" id="WP_220336288.1">
    <property type="nucleotide sequence ID" value="NZ_JAEUAK010000008.1"/>
</dbReference>
<proteinExistence type="predicted"/>
<keyword evidence="2" id="KW-1185">Reference proteome</keyword>
<evidence type="ECO:0000313" key="1">
    <source>
        <dbReference type="EMBL" id="MBW9054949.1"/>
    </source>
</evidence>
<dbReference type="Proteomes" id="UP000717752">
    <property type="component" value="Unassembled WGS sequence"/>
</dbReference>
<name>A0ABS7GY94_9HYPH</name>
<organism evidence="1 2">
    <name type="scientific">Rhizobium mesosinicum</name>
    <dbReference type="NCBI Taxonomy" id="335017"/>
    <lineage>
        <taxon>Bacteria</taxon>
        <taxon>Pseudomonadati</taxon>
        <taxon>Pseudomonadota</taxon>
        <taxon>Alphaproteobacteria</taxon>
        <taxon>Hyphomicrobiales</taxon>
        <taxon>Rhizobiaceae</taxon>
        <taxon>Rhizobium/Agrobacterium group</taxon>
        <taxon>Rhizobium</taxon>
    </lineage>
</organism>
<accession>A0ABS7GY94</accession>
<dbReference type="EMBL" id="JAEUAK010000008">
    <property type="protein sequence ID" value="MBW9054949.1"/>
    <property type="molecule type" value="Genomic_DNA"/>
</dbReference>
<reference evidence="1 2" key="1">
    <citation type="journal article" date="2021" name="MBio">
        <title>Poor Competitiveness of Bradyrhizobium in Pigeon Pea Root Colonization in Indian Soils.</title>
        <authorList>
            <person name="Chalasani D."/>
            <person name="Basu A."/>
            <person name="Pullabhotla S.V.S.R.N."/>
            <person name="Jorrin B."/>
            <person name="Neal A.L."/>
            <person name="Poole P.S."/>
            <person name="Podile A.R."/>
            <person name="Tkacz A."/>
        </authorList>
    </citation>
    <scope>NUCLEOTIDE SEQUENCE [LARGE SCALE GENOMIC DNA]</scope>
    <source>
        <strain evidence="1 2">HU56</strain>
    </source>
</reference>
<gene>
    <name evidence="1" type="ORF">JNB85_21340</name>
</gene>
<dbReference type="PANTHER" id="PTHR33988">
    <property type="entry name" value="ENDORIBONUCLEASE MAZF-RELATED"/>
    <property type="match status" value="1"/>
</dbReference>
<comment type="caution">
    <text evidence="1">The sequence shown here is derived from an EMBL/GenBank/DDBJ whole genome shotgun (WGS) entry which is preliminary data.</text>
</comment>
<protein>
    <submittedName>
        <fullName evidence="1">Type II toxin-antitoxin system PemK/MazF family toxin</fullName>
    </submittedName>
</protein>
<dbReference type="Pfam" id="PF02452">
    <property type="entry name" value="PemK_toxin"/>
    <property type="match status" value="1"/>
</dbReference>
<sequence>MKRGEIWTVTGGKDDAGKPRPVVVVQDDSFDATDSITICAFTTDPTDAPLFRLPVEPNGRNGLRSPSRLMVDKITTVPKSKVGDRLGRLDDEDMVRFNRAVMVFLGLAVSPKLGREE</sequence>
<dbReference type="InterPro" id="IPR011067">
    <property type="entry name" value="Plasmid_toxin/cell-grow_inhib"/>
</dbReference>
<dbReference type="InterPro" id="IPR003477">
    <property type="entry name" value="PemK-like"/>
</dbReference>
<evidence type="ECO:0000313" key="2">
    <source>
        <dbReference type="Proteomes" id="UP000717752"/>
    </source>
</evidence>
<dbReference type="Gene3D" id="2.30.30.110">
    <property type="match status" value="1"/>
</dbReference>